<dbReference type="InterPro" id="IPR036291">
    <property type="entry name" value="NAD(P)-bd_dom_sf"/>
</dbReference>
<dbReference type="OMA" id="EVDILIC"/>
<protein>
    <submittedName>
        <fullName evidence="2">Uncharacterized protein</fullName>
    </submittedName>
</protein>
<dbReference type="SUPFAM" id="SSF51735">
    <property type="entry name" value="NAD(P)-binding Rossmann-fold domains"/>
    <property type="match status" value="1"/>
</dbReference>
<dbReference type="VEuPathDB" id="VectorBase:HLOH_064326"/>
<dbReference type="Gene3D" id="3.40.50.720">
    <property type="entry name" value="NAD(P)-binding Rossmann-like Domain"/>
    <property type="match status" value="1"/>
</dbReference>
<dbReference type="OrthoDB" id="191139at2759"/>
<dbReference type="PRINTS" id="PR00081">
    <property type="entry name" value="GDHRDH"/>
</dbReference>
<dbReference type="InterPro" id="IPR002347">
    <property type="entry name" value="SDR_fam"/>
</dbReference>
<gene>
    <name evidence="2" type="ORF">HPB48_024959</name>
</gene>
<dbReference type="EMBL" id="JABSTR010001132">
    <property type="protein sequence ID" value="KAH9383450.1"/>
    <property type="molecule type" value="Genomic_DNA"/>
</dbReference>
<dbReference type="PANTHER" id="PTHR43157:SF31">
    <property type="entry name" value="PHOSPHATIDYLINOSITOL-GLYCAN BIOSYNTHESIS CLASS F PROTEIN"/>
    <property type="match status" value="1"/>
</dbReference>
<reference evidence="2 3" key="1">
    <citation type="journal article" date="2020" name="Cell">
        <title>Large-Scale Comparative Analyses of Tick Genomes Elucidate Their Genetic Diversity and Vector Capacities.</title>
        <authorList>
            <consortium name="Tick Genome and Microbiome Consortium (TIGMIC)"/>
            <person name="Jia N."/>
            <person name="Wang J."/>
            <person name="Shi W."/>
            <person name="Du L."/>
            <person name="Sun Y."/>
            <person name="Zhan W."/>
            <person name="Jiang J.F."/>
            <person name="Wang Q."/>
            <person name="Zhang B."/>
            <person name="Ji P."/>
            <person name="Bell-Sakyi L."/>
            <person name="Cui X.M."/>
            <person name="Yuan T.T."/>
            <person name="Jiang B.G."/>
            <person name="Yang W.F."/>
            <person name="Lam T.T."/>
            <person name="Chang Q.C."/>
            <person name="Ding S.J."/>
            <person name="Wang X.J."/>
            <person name="Zhu J.G."/>
            <person name="Ruan X.D."/>
            <person name="Zhao L."/>
            <person name="Wei J.T."/>
            <person name="Ye R.Z."/>
            <person name="Que T.C."/>
            <person name="Du C.H."/>
            <person name="Zhou Y.H."/>
            <person name="Cheng J.X."/>
            <person name="Dai P.F."/>
            <person name="Guo W.B."/>
            <person name="Han X.H."/>
            <person name="Huang E.J."/>
            <person name="Li L.F."/>
            <person name="Wei W."/>
            <person name="Gao Y.C."/>
            <person name="Liu J.Z."/>
            <person name="Shao H.Z."/>
            <person name="Wang X."/>
            <person name="Wang C.C."/>
            <person name="Yang T.C."/>
            <person name="Huo Q.B."/>
            <person name="Li W."/>
            <person name="Chen H.Y."/>
            <person name="Chen S.E."/>
            <person name="Zhou L.G."/>
            <person name="Ni X.B."/>
            <person name="Tian J.H."/>
            <person name="Sheng Y."/>
            <person name="Liu T."/>
            <person name="Pan Y.S."/>
            <person name="Xia L.Y."/>
            <person name="Li J."/>
            <person name="Zhao F."/>
            <person name="Cao W.C."/>
        </authorList>
    </citation>
    <scope>NUCLEOTIDE SEQUENCE [LARGE SCALE GENOMIC DNA]</scope>
    <source>
        <strain evidence="2">HaeL-2018</strain>
    </source>
</reference>
<organism evidence="2 3">
    <name type="scientific">Haemaphysalis longicornis</name>
    <name type="common">Bush tick</name>
    <dbReference type="NCBI Taxonomy" id="44386"/>
    <lineage>
        <taxon>Eukaryota</taxon>
        <taxon>Metazoa</taxon>
        <taxon>Ecdysozoa</taxon>
        <taxon>Arthropoda</taxon>
        <taxon>Chelicerata</taxon>
        <taxon>Arachnida</taxon>
        <taxon>Acari</taxon>
        <taxon>Parasitiformes</taxon>
        <taxon>Ixodida</taxon>
        <taxon>Ixodoidea</taxon>
        <taxon>Ixodidae</taxon>
        <taxon>Haemaphysalinae</taxon>
        <taxon>Haemaphysalis</taxon>
    </lineage>
</organism>
<sequence>MLLQGNPEAQVRFLQLDLSSMASVKSFAVNILESETEVDILICNAAVMLVPYQETKDGFESHMSINYLGHCLLTALLLPRLIAAGSSGQSARIVNVSSCAHKAASINVDDLNNRRMYSCYRGYAQSKLAQVLFTMTLGKRMHAEGLPVTVTAIHPGIVNTHLYQRVWWAPLVAGLLFKASALFGIHCRPRDCVMHNSQE</sequence>
<name>A0A9J6H8N6_HAELO</name>
<proteinExistence type="predicted"/>
<keyword evidence="3" id="KW-1185">Reference proteome</keyword>
<evidence type="ECO:0000256" key="1">
    <source>
        <dbReference type="ARBA" id="ARBA00023002"/>
    </source>
</evidence>
<dbReference type="Pfam" id="PF00106">
    <property type="entry name" value="adh_short"/>
    <property type="match status" value="1"/>
</dbReference>
<comment type="caution">
    <text evidence="2">The sequence shown here is derived from an EMBL/GenBank/DDBJ whole genome shotgun (WGS) entry which is preliminary data.</text>
</comment>
<evidence type="ECO:0000313" key="3">
    <source>
        <dbReference type="Proteomes" id="UP000821853"/>
    </source>
</evidence>
<accession>A0A9J6H8N6</accession>
<dbReference type="PANTHER" id="PTHR43157">
    <property type="entry name" value="PHOSPHATIDYLINOSITOL-GLYCAN BIOSYNTHESIS CLASS F PROTEIN-RELATED"/>
    <property type="match status" value="1"/>
</dbReference>
<keyword evidence="1" id="KW-0560">Oxidoreductase</keyword>
<evidence type="ECO:0000313" key="2">
    <source>
        <dbReference type="EMBL" id="KAH9383450.1"/>
    </source>
</evidence>
<dbReference type="Proteomes" id="UP000821853">
    <property type="component" value="Unassembled WGS sequence"/>
</dbReference>
<dbReference type="GO" id="GO:0016491">
    <property type="term" value="F:oxidoreductase activity"/>
    <property type="evidence" value="ECO:0007669"/>
    <property type="project" value="UniProtKB-KW"/>
</dbReference>
<dbReference type="AlphaFoldDB" id="A0A9J6H8N6"/>